<dbReference type="Proteomes" id="UP000031121">
    <property type="component" value="Chromosome"/>
</dbReference>
<dbReference type="InterPro" id="IPR011880">
    <property type="entry name" value="PA_CoA_ligase"/>
</dbReference>
<keyword evidence="15" id="KW-1185">Reference proteome</keyword>
<evidence type="ECO:0000256" key="8">
    <source>
        <dbReference type="ARBA" id="ARBA00066629"/>
    </source>
</evidence>
<reference evidence="15" key="1">
    <citation type="submission" date="2014-08" db="EMBL/GenBank/DDBJ databases">
        <title>Coriobacteriaceae sp. complete genome.</title>
        <authorList>
            <person name="Looft T."/>
            <person name="Bayles D.O."/>
            <person name="Stanton T.B."/>
        </authorList>
    </citation>
    <scope>NUCLEOTIDE SEQUENCE [LARGE SCALE GENOMIC DNA]</scope>
    <source>
        <strain evidence="15">68-1-3</strain>
    </source>
</reference>
<evidence type="ECO:0000313" key="15">
    <source>
        <dbReference type="Proteomes" id="UP000031121"/>
    </source>
</evidence>
<dbReference type="UniPathway" id="UPA00930"/>
<dbReference type="KEGG" id="cbac:JI75_04200"/>
<dbReference type="InterPro" id="IPR000873">
    <property type="entry name" value="AMP-dep_synth/lig_dom"/>
</dbReference>
<evidence type="ECO:0000256" key="9">
    <source>
        <dbReference type="ARBA" id="ARBA00068695"/>
    </source>
</evidence>
<dbReference type="Pfam" id="PF14535">
    <property type="entry name" value="AMP-binding_C_2"/>
    <property type="match status" value="1"/>
</dbReference>
<comment type="subunit">
    <text evidence="1">Monomer.</text>
</comment>
<keyword evidence="3" id="KW-0597">Phosphoprotein</keyword>
<comment type="similarity">
    <text evidence="7 11">Belongs to the phenylacetyl-CoA ligase family.</text>
</comment>
<proteinExistence type="inferred from homology"/>
<evidence type="ECO:0000256" key="7">
    <source>
        <dbReference type="ARBA" id="ARBA00061566"/>
    </source>
</evidence>
<evidence type="ECO:0000256" key="11">
    <source>
        <dbReference type="PIRNR" id="PIRNR006444"/>
    </source>
</evidence>
<dbReference type="InterPro" id="IPR028154">
    <property type="entry name" value="AMP-dep_Lig_C"/>
</dbReference>
<evidence type="ECO:0000256" key="10">
    <source>
        <dbReference type="ARBA" id="ARBA00075111"/>
    </source>
</evidence>
<dbReference type="HOGENOM" id="CLU_035301_1_1_11"/>
<feature type="domain" description="AMP-dependent ligase C-terminal" evidence="13">
    <location>
        <begin position="336"/>
        <end position="432"/>
    </location>
</feature>
<dbReference type="SUPFAM" id="SSF56801">
    <property type="entry name" value="Acetyl-CoA synthetase-like"/>
    <property type="match status" value="1"/>
</dbReference>
<dbReference type="CDD" id="cd05913">
    <property type="entry name" value="PaaK"/>
    <property type="match status" value="1"/>
</dbReference>
<dbReference type="FunFam" id="3.40.50.12780:FF:000016">
    <property type="entry name" value="Phenylacetate-coenzyme A ligase"/>
    <property type="match status" value="1"/>
</dbReference>
<dbReference type="PANTHER" id="PTHR43439:SF2">
    <property type="entry name" value="ENZYME, PUTATIVE (JCVI)-RELATED"/>
    <property type="match status" value="1"/>
</dbReference>
<protein>
    <recommendedName>
        <fullName evidence="9 11">Phenylacetate-coenzyme A ligase</fullName>
        <ecNumber evidence="8 11">6.2.1.30</ecNumber>
    </recommendedName>
    <alternativeName>
        <fullName evidence="10 11">Phenylacetyl-CoA ligase</fullName>
    </alternativeName>
</protein>
<accession>A0A0A8B3M1</accession>
<dbReference type="AlphaFoldDB" id="A0A0A8B3M1"/>
<evidence type="ECO:0000256" key="6">
    <source>
        <dbReference type="ARBA" id="ARBA00060591"/>
    </source>
</evidence>
<dbReference type="InterPro" id="IPR045851">
    <property type="entry name" value="AMP-bd_C_sf"/>
</dbReference>
<dbReference type="PANTHER" id="PTHR43439">
    <property type="entry name" value="PHENYLACETATE-COENZYME A LIGASE"/>
    <property type="match status" value="1"/>
</dbReference>
<dbReference type="Gene3D" id="3.30.300.30">
    <property type="match status" value="1"/>
</dbReference>
<dbReference type="OrthoDB" id="580775at2"/>
<sequence length="437" mass="48650">MAYYQPDIETMSREQLGKLQFKRARWTVQHAFDNIPFYRESWKEAGVEPGDLKSLEDLPKFPFIKKQDMRDNYPFGLFAVEQHQVARIHASSGTTGQATVVGSTASDLANWADCFARGIYMAGGGPESTVQVSYGYGLFTGGLGAHTGSERAGATVIPTSSGNTQRQIQMMKDLGTTIIACTPSYALLLADTMIEMGMDPHADLKLSAGIFGAEAASDGLKDELARKLGIRYVNVYGLSEIMGPGVAFSCEFNNGLHLAEDHFYAEIIDPDTLLPVPDGQYGELVFTTLTRECCPMVRYRTRDITRIVDRECACGRTHRMIDDIVGRSDDMMIIRGVNVFPSQIEQVITAIPEIAAQYKIILRTDGHLDRMELQVETVPEFPFDEIRKLEEVKARLKAELKSNLQIGVDVKLVEPMTIERSEGKAKRVFDLREKVAR</sequence>
<evidence type="ECO:0000256" key="1">
    <source>
        <dbReference type="ARBA" id="ARBA00011245"/>
    </source>
</evidence>
<dbReference type="GO" id="GO:0000166">
    <property type="term" value="F:nucleotide binding"/>
    <property type="evidence" value="ECO:0007669"/>
    <property type="project" value="UniProtKB-KW"/>
</dbReference>
<evidence type="ECO:0000259" key="12">
    <source>
        <dbReference type="Pfam" id="PF00501"/>
    </source>
</evidence>
<keyword evidence="2" id="KW-0596">Phosphopantetheine</keyword>
<dbReference type="Gene3D" id="3.40.50.12780">
    <property type="entry name" value="N-terminal domain of ligase-like"/>
    <property type="match status" value="1"/>
</dbReference>
<dbReference type="STRING" id="1531429.JI75_04200"/>
<evidence type="ECO:0000256" key="5">
    <source>
        <dbReference type="ARBA" id="ARBA00022741"/>
    </source>
</evidence>
<dbReference type="Pfam" id="PF00501">
    <property type="entry name" value="AMP-binding"/>
    <property type="match status" value="1"/>
</dbReference>
<evidence type="ECO:0000256" key="4">
    <source>
        <dbReference type="ARBA" id="ARBA00022598"/>
    </source>
</evidence>
<reference evidence="14 15" key="2">
    <citation type="journal article" date="2015" name="Genome Announc.">
        <title>Complete Genome Sequence of Coriobacteriaceae Strain 68-1-3, a Novel Mucus-Degrading Isolate from the Swine Intestinal Tract.</title>
        <authorList>
            <person name="Looft T."/>
            <person name="Bayles D.O."/>
            <person name="Alt D.P."/>
            <person name="Stanton T.B."/>
        </authorList>
    </citation>
    <scope>NUCLEOTIDE SEQUENCE [LARGE SCALE GENOMIC DNA]</scope>
    <source>
        <strain evidence="14 15">68-1-3</strain>
    </source>
</reference>
<dbReference type="InterPro" id="IPR051414">
    <property type="entry name" value="Adenylate-forming_Reductase"/>
</dbReference>
<dbReference type="InterPro" id="IPR042099">
    <property type="entry name" value="ANL_N_sf"/>
</dbReference>
<evidence type="ECO:0000259" key="13">
    <source>
        <dbReference type="Pfam" id="PF14535"/>
    </source>
</evidence>
<dbReference type="PIRSF" id="PIRSF006444">
    <property type="entry name" value="PaaK"/>
    <property type="match status" value="1"/>
</dbReference>
<evidence type="ECO:0000256" key="2">
    <source>
        <dbReference type="ARBA" id="ARBA00022450"/>
    </source>
</evidence>
<dbReference type="GO" id="GO:0010124">
    <property type="term" value="P:phenylacetate catabolic process"/>
    <property type="evidence" value="ECO:0007669"/>
    <property type="project" value="UniProtKB-UniRule"/>
</dbReference>
<organism evidence="14 15">
    <name type="scientific">Berryella intestinalis</name>
    <dbReference type="NCBI Taxonomy" id="1531429"/>
    <lineage>
        <taxon>Bacteria</taxon>
        <taxon>Bacillati</taxon>
        <taxon>Actinomycetota</taxon>
        <taxon>Coriobacteriia</taxon>
        <taxon>Eggerthellales</taxon>
        <taxon>Eggerthellaceae</taxon>
        <taxon>Berryella</taxon>
    </lineage>
</organism>
<keyword evidence="5 11" id="KW-0547">Nucleotide-binding</keyword>
<name>A0A0A8B3M1_9ACTN</name>
<evidence type="ECO:0000313" key="14">
    <source>
        <dbReference type="EMBL" id="AJC11990.1"/>
    </source>
</evidence>
<gene>
    <name evidence="14" type="ORF">JI75_04200</name>
</gene>
<evidence type="ECO:0000256" key="3">
    <source>
        <dbReference type="ARBA" id="ARBA00022553"/>
    </source>
</evidence>
<dbReference type="EC" id="6.2.1.30" evidence="8 11"/>
<comment type="function">
    <text evidence="11">Catalyzes the activation of phenylacetic acid (PA) to phenylacetyl-CoA (PA-CoA).</text>
</comment>
<dbReference type="RefSeq" id="WP_039688973.1">
    <property type="nucleotide sequence ID" value="NZ_CP009302.1"/>
</dbReference>
<comment type="catalytic activity">
    <reaction evidence="11">
        <text>2-phenylacetate + ATP + CoA = phenylacetyl-CoA + AMP + diphosphate</text>
        <dbReference type="Rhea" id="RHEA:20956"/>
        <dbReference type="ChEBI" id="CHEBI:18401"/>
        <dbReference type="ChEBI" id="CHEBI:30616"/>
        <dbReference type="ChEBI" id="CHEBI:33019"/>
        <dbReference type="ChEBI" id="CHEBI:57287"/>
        <dbReference type="ChEBI" id="CHEBI:57390"/>
        <dbReference type="ChEBI" id="CHEBI:456215"/>
        <dbReference type="EC" id="6.2.1.30"/>
    </reaction>
</comment>
<comment type="pathway">
    <text evidence="6 11">Aromatic compound metabolism; phenylacetate degradation.</text>
</comment>
<dbReference type="EMBL" id="CP009302">
    <property type="protein sequence ID" value="AJC11990.1"/>
    <property type="molecule type" value="Genomic_DNA"/>
</dbReference>
<dbReference type="GO" id="GO:0047475">
    <property type="term" value="F:phenylacetate-CoA ligase activity"/>
    <property type="evidence" value="ECO:0007669"/>
    <property type="project" value="UniProtKB-EC"/>
</dbReference>
<feature type="domain" description="AMP-dependent synthetase/ligase" evidence="12">
    <location>
        <begin position="80"/>
        <end position="286"/>
    </location>
</feature>
<keyword evidence="4 11" id="KW-0436">Ligase</keyword>